<evidence type="ECO:0000256" key="8">
    <source>
        <dbReference type="ARBA" id="ARBA00048017"/>
    </source>
</evidence>
<dbReference type="EMBL" id="JAKKPZ010000001">
    <property type="protein sequence ID" value="KAI1729583.1"/>
    <property type="molecule type" value="Genomic_DNA"/>
</dbReference>
<dbReference type="Proteomes" id="UP001201812">
    <property type="component" value="Unassembled WGS sequence"/>
</dbReference>
<dbReference type="Pfam" id="PF21183">
    <property type="entry name" value="HAT1_C"/>
    <property type="match status" value="1"/>
</dbReference>
<comment type="caution">
    <text evidence="12">The sequence shown here is derived from an EMBL/GenBank/DDBJ whole genome shotgun (WGS) entry which is preliminary data.</text>
</comment>
<dbReference type="GO" id="GO:0000781">
    <property type="term" value="C:chromosome, telomeric region"/>
    <property type="evidence" value="ECO:0007669"/>
    <property type="project" value="GOC"/>
</dbReference>
<dbReference type="GO" id="GO:0004402">
    <property type="term" value="F:histone acetyltransferase activity"/>
    <property type="evidence" value="ECO:0007669"/>
    <property type="project" value="InterPro"/>
</dbReference>
<feature type="domain" description="Histone acetyl transferase HAT1 N-terminal" evidence="10">
    <location>
        <begin position="14"/>
        <end position="62"/>
    </location>
</feature>
<comment type="subcellular location">
    <subcellularLocation>
        <location evidence="1">Nucleus</location>
    </subcellularLocation>
</comment>
<evidence type="ECO:0000256" key="2">
    <source>
        <dbReference type="ARBA" id="ARBA00010543"/>
    </source>
</evidence>
<dbReference type="Gene3D" id="1.10.10.390">
    <property type="match status" value="1"/>
</dbReference>
<feature type="domain" description="Histone acetyl transferase HAT1 N-terminal" evidence="10">
    <location>
        <begin position="64"/>
        <end position="150"/>
    </location>
</feature>
<evidence type="ECO:0000256" key="7">
    <source>
        <dbReference type="ARBA" id="ARBA00023315"/>
    </source>
</evidence>
<keyword evidence="6" id="KW-0539">Nucleus</keyword>
<dbReference type="InterPro" id="IPR019467">
    <property type="entry name" value="Hat1_N"/>
</dbReference>
<keyword evidence="5" id="KW-0808">Transferase</keyword>
<feature type="region of interest" description="Disordered" evidence="9">
    <location>
        <begin position="331"/>
        <end position="350"/>
    </location>
</feature>
<evidence type="ECO:0000256" key="6">
    <source>
        <dbReference type="ARBA" id="ARBA00023242"/>
    </source>
</evidence>
<evidence type="ECO:0000259" key="11">
    <source>
        <dbReference type="Pfam" id="PF21183"/>
    </source>
</evidence>
<comment type="catalytic activity">
    <reaction evidence="8">
        <text>L-lysyl-[protein] + acetyl-CoA = N(6)-acetyl-L-lysyl-[protein] + CoA + H(+)</text>
        <dbReference type="Rhea" id="RHEA:45948"/>
        <dbReference type="Rhea" id="RHEA-COMP:9752"/>
        <dbReference type="Rhea" id="RHEA-COMP:10731"/>
        <dbReference type="ChEBI" id="CHEBI:15378"/>
        <dbReference type="ChEBI" id="CHEBI:29969"/>
        <dbReference type="ChEBI" id="CHEBI:57287"/>
        <dbReference type="ChEBI" id="CHEBI:57288"/>
        <dbReference type="ChEBI" id="CHEBI:61930"/>
        <dbReference type="EC" id="2.3.1.48"/>
    </reaction>
</comment>
<dbReference type="EC" id="2.3.1.48" evidence="3"/>
<protein>
    <recommendedName>
        <fullName evidence="4">Histone acetyltransferase type B catalytic subunit</fullName>
        <ecNumber evidence="3">2.3.1.48</ecNumber>
    </recommendedName>
</protein>
<dbReference type="InterPro" id="IPR037113">
    <property type="entry name" value="Hat1_N_sf"/>
</dbReference>
<keyword evidence="7" id="KW-0012">Acyltransferase</keyword>
<name>A0AAD4NMB4_9BILA</name>
<dbReference type="Gene3D" id="3.90.360.10">
    <property type="entry name" value="Histone acetyl transferase 1 (HAT1), N-terminal domain"/>
    <property type="match status" value="1"/>
</dbReference>
<evidence type="ECO:0000313" key="12">
    <source>
        <dbReference type="EMBL" id="KAI1729583.1"/>
    </source>
</evidence>
<dbReference type="GO" id="GO:0005634">
    <property type="term" value="C:nucleus"/>
    <property type="evidence" value="ECO:0007669"/>
    <property type="project" value="UniProtKB-SubCell"/>
</dbReference>
<dbReference type="GO" id="GO:0042393">
    <property type="term" value="F:histone binding"/>
    <property type="evidence" value="ECO:0007669"/>
    <property type="project" value="InterPro"/>
</dbReference>
<accession>A0AAD4NMB4</accession>
<dbReference type="PANTHER" id="PTHR12046">
    <property type="entry name" value="HISTONE ACETYLTRANSFERASE TYPE B CATALYTIC SUBUNIT"/>
    <property type="match status" value="1"/>
</dbReference>
<dbReference type="GO" id="GO:0031509">
    <property type="term" value="P:subtelomeric heterochromatin formation"/>
    <property type="evidence" value="ECO:0007669"/>
    <property type="project" value="InterPro"/>
</dbReference>
<reference evidence="12" key="1">
    <citation type="submission" date="2022-01" db="EMBL/GenBank/DDBJ databases">
        <title>Genome Sequence Resource for Two Populations of Ditylenchus destructor, the Migratory Endoparasitic Phytonematode.</title>
        <authorList>
            <person name="Zhang H."/>
            <person name="Lin R."/>
            <person name="Xie B."/>
        </authorList>
    </citation>
    <scope>NUCLEOTIDE SEQUENCE</scope>
    <source>
        <strain evidence="12">BazhouSP</strain>
    </source>
</reference>
<keyword evidence="13" id="KW-1185">Reference proteome</keyword>
<dbReference type="InterPro" id="IPR017380">
    <property type="entry name" value="Hist_AcTrfase_B-typ_cat-su"/>
</dbReference>
<evidence type="ECO:0000256" key="5">
    <source>
        <dbReference type="ARBA" id="ARBA00022679"/>
    </source>
</evidence>
<organism evidence="12 13">
    <name type="scientific">Ditylenchus destructor</name>
    <dbReference type="NCBI Taxonomy" id="166010"/>
    <lineage>
        <taxon>Eukaryota</taxon>
        <taxon>Metazoa</taxon>
        <taxon>Ecdysozoa</taxon>
        <taxon>Nematoda</taxon>
        <taxon>Chromadorea</taxon>
        <taxon>Rhabditida</taxon>
        <taxon>Tylenchina</taxon>
        <taxon>Tylenchomorpha</taxon>
        <taxon>Sphaerularioidea</taxon>
        <taxon>Anguinidae</taxon>
        <taxon>Anguininae</taxon>
        <taxon>Ditylenchus</taxon>
    </lineage>
</organism>
<gene>
    <name evidence="12" type="ORF">DdX_01831</name>
</gene>
<dbReference type="InterPro" id="IPR048776">
    <property type="entry name" value="HAT1_C"/>
</dbReference>
<dbReference type="SUPFAM" id="SSF55729">
    <property type="entry name" value="Acyl-CoA N-acyltransferases (Nat)"/>
    <property type="match status" value="1"/>
</dbReference>
<proteinExistence type="inferred from homology"/>
<feature type="domain" description="Histone acetyltransferase type B catalytic subunit C-terminal" evidence="11">
    <location>
        <begin position="251"/>
        <end position="302"/>
    </location>
</feature>
<comment type="similarity">
    <text evidence="2">Belongs to the HAT1 family.</text>
</comment>
<dbReference type="InterPro" id="IPR013523">
    <property type="entry name" value="Hist_AcTrfase_HAT1_C"/>
</dbReference>
<sequence>MEPNDMDRKYGSFVTSALDVVKLKFVSSLDEIECDETIGFAPEFVHQQFGDQEKVIGYKDLSADDIISKIHDHLIEPNQLVKDVAEFRAKLDDQGKFKPFGKMITQMDFVSFYDGEVKQIQLYKMGSGEYDEKERAYIGRAQSLALWYIDAANYTTCNDDPRYVYYLAFEATKSADGTPKYKFAGYATLYRFYRHPSMTRMSLAHILLAPQYRRKGNGVKFLNSLYNDITNEENIYDITFETPSDALQLARDFADCVNCAALHEFSPEKLAKGFSKEIKNSARENLKLYGPQAKRVGEILRLHHAGNDEKMRLTLKNDMMRRIEKLISDVRRGMNDNENTPEGDARRDVEAEQRKKLVEQQYEDTLEAYNKVLDRLREYIPLYNK</sequence>
<dbReference type="Gene3D" id="3.40.630.30">
    <property type="match status" value="1"/>
</dbReference>
<dbReference type="AlphaFoldDB" id="A0AAD4NMB4"/>
<dbReference type="InterPro" id="IPR016181">
    <property type="entry name" value="Acyl_CoA_acyltransferase"/>
</dbReference>
<evidence type="ECO:0000313" key="13">
    <source>
        <dbReference type="Proteomes" id="UP001201812"/>
    </source>
</evidence>
<dbReference type="Pfam" id="PF10394">
    <property type="entry name" value="Hat1_N"/>
    <property type="match status" value="2"/>
</dbReference>
<evidence type="ECO:0000256" key="1">
    <source>
        <dbReference type="ARBA" id="ARBA00004123"/>
    </source>
</evidence>
<evidence type="ECO:0000256" key="4">
    <source>
        <dbReference type="ARBA" id="ARBA00021268"/>
    </source>
</evidence>
<evidence type="ECO:0000259" key="10">
    <source>
        <dbReference type="Pfam" id="PF10394"/>
    </source>
</evidence>
<evidence type="ECO:0000256" key="9">
    <source>
        <dbReference type="SAM" id="MobiDB-lite"/>
    </source>
</evidence>
<evidence type="ECO:0000256" key="3">
    <source>
        <dbReference type="ARBA" id="ARBA00013184"/>
    </source>
</evidence>